<name>A0A9W8THI7_9PEZI</name>
<gene>
    <name evidence="3" type="ORF">NPX13_g10834</name>
</gene>
<dbReference type="Gene3D" id="1.25.40.10">
    <property type="entry name" value="Tetratricopeptide repeat domain"/>
    <property type="match status" value="1"/>
</dbReference>
<dbReference type="Pfam" id="PF10373">
    <property type="entry name" value="EST1_DNA_bind"/>
    <property type="match status" value="1"/>
</dbReference>
<feature type="domain" description="DNA/RNA-binding" evidence="2">
    <location>
        <begin position="234"/>
        <end position="330"/>
    </location>
</feature>
<accession>A0A9W8THI7</accession>
<evidence type="ECO:0000256" key="1">
    <source>
        <dbReference type="SAM" id="MobiDB-lite"/>
    </source>
</evidence>
<dbReference type="VEuPathDB" id="FungiDB:F4678DRAFT_189625"/>
<dbReference type="SUPFAM" id="SSF48452">
    <property type="entry name" value="TPR-like"/>
    <property type="match status" value="1"/>
</dbReference>
<feature type="compositionally biased region" description="Basic residues" evidence="1">
    <location>
        <begin position="22"/>
        <end position="36"/>
    </location>
</feature>
<reference evidence="3" key="1">
    <citation type="submission" date="2022-07" db="EMBL/GenBank/DDBJ databases">
        <title>Genome Sequence of Xylaria arbuscula.</title>
        <authorList>
            <person name="Buettner E."/>
        </authorList>
    </citation>
    <scope>NUCLEOTIDE SEQUENCE</scope>
    <source>
        <strain evidence="3">VT107</strain>
    </source>
</reference>
<keyword evidence="4" id="KW-1185">Reference proteome</keyword>
<dbReference type="PANTHER" id="PTHR15696">
    <property type="entry name" value="SMG-7 SUPPRESSOR WITH MORPHOLOGICAL EFFECT ON GENITALIA PROTEIN 7"/>
    <property type="match status" value="1"/>
</dbReference>
<dbReference type="EMBL" id="JANPWZ010003234">
    <property type="protein sequence ID" value="KAJ3553673.1"/>
    <property type="molecule type" value="Genomic_DNA"/>
</dbReference>
<feature type="compositionally biased region" description="Basic and acidic residues" evidence="1">
    <location>
        <begin position="45"/>
        <end position="55"/>
    </location>
</feature>
<dbReference type="PANTHER" id="PTHR15696:SF0">
    <property type="entry name" value="TELOMERASE-BINDING PROTEIN EST1A"/>
    <property type="match status" value="1"/>
</dbReference>
<protein>
    <recommendedName>
        <fullName evidence="2">DNA/RNA-binding domain-containing protein</fullName>
    </recommendedName>
</protein>
<feature type="compositionally biased region" description="Polar residues" evidence="1">
    <location>
        <begin position="9"/>
        <end position="21"/>
    </location>
</feature>
<evidence type="ECO:0000313" key="4">
    <source>
        <dbReference type="Proteomes" id="UP001148614"/>
    </source>
</evidence>
<dbReference type="GO" id="GO:0042162">
    <property type="term" value="F:telomeric DNA binding"/>
    <property type="evidence" value="ECO:0007669"/>
    <property type="project" value="TreeGrafter"/>
</dbReference>
<dbReference type="FunFam" id="1.25.40.10:FF:000202">
    <property type="entry name" value="Unplaced genomic scaffold supercont1.7, whole genome shotgun sequence"/>
    <property type="match status" value="1"/>
</dbReference>
<dbReference type="GO" id="GO:0000184">
    <property type="term" value="P:nuclear-transcribed mRNA catabolic process, nonsense-mediated decay"/>
    <property type="evidence" value="ECO:0007669"/>
    <property type="project" value="TreeGrafter"/>
</dbReference>
<dbReference type="GO" id="GO:0005697">
    <property type="term" value="C:telomerase holoenzyme complex"/>
    <property type="evidence" value="ECO:0007669"/>
    <property type="project" value="TreeGrafter"/>
</dbReference>
<proteinExistence type="predicted"/>
<feature type="region of interest" description="Disordered" evidence="1">
    <location>
        <begin position="1"/>
        <end position="55"/>
    </location>
</feature>
<sequence length="596" mass="68395">MPDQKEQGISDSFISHLQRSSRIPKKGRVPKQKAARPPKASAPPRRADAPEEDSETLRLIRQPETRPISQEQLVAEVKGIYAGLMMVESKCIEVDNAQSSQNDTKLNNEQWQALIALHRTLLHEHHDFFLASQHPSASIALKRLASKYAMPARMWRHGIHSFLELLRHRLPGSLEHMLTFIYLAYSMMALLYETVPAFEDTWIECLGDLGRYRMAIEDEDIRDREVWTSVSRYWYSKASDKAPTTGRLYHHLAILARPNALQQLFFYTKSLCVPIPFGSAKESIMTLFDPIFATGNYQHNRLSPIDVAFVKTHGILFSHKQLENFRPVVGEFLGGLDNHISRMAKGWMEAGYYIAIANCCALLSYGKDDNNVIMRAIQGQGDETQDAGMASGVDDVKPSRDFEDALILAMGTHEVVFKRSYDVNMLPYTHVVMAFMFHLIRLPNAWQHIEHLFPWKLLSLMLNGLLETYDTYDRIYSDEFPRESNDPPRPVPEDFALQGLVFVDHYFPSDWFANDKIDYDEKYFEMASMTNVRKERILWLGYRIAQSGKGLTYDKGTRSFGVFPQYEKEMDIISRNTHSINTSDVAGDAMNIDEYP</sequence>
<dbReference type="AlphaFoldDB" id="A0A9W8THI7"/>
<comment type="caution">
    <text evidence="3">The sequence shown here is derived from an EMBL/GenBank/DDBJ whole genome shotgun (WGS) entry which is preliminary data.</text>
</comment>
<dbReference type="InterPro" id="IPR011990">
    <property type="entry name" value="TPR-like_helical_dom_sf"/>
</dbReference>
<organism evidence="3 4">
    <name type="scientific">Xylaria arbuscula</name>
    <dbReference type="NCBI Taxonomy" id="114810"/>
    <lineage>
        <taxon>Eukaryota</taxon>
        <taxon>Fungi</taxon>
        <taxon>Dikarya</taxon>
        <taxon>Ascomycota</taxon>
        <taxon>Pezizomycotina</taxon>
        <taxon>Sordariomycetes</taxon>
        <taxon>Xylariomycetidae</taxon>
        <taxon>Xylariales</taxon>
        <taxon>Xylariaceae</taxon>
        <taxon>Xylaria</taxon>
    </lineage>
</organism>
<dbReference type="InterPro" id="IPR045153">
    <property type="entry name" value="Est1/Ebs1-like"/>
</dbReference>
<dbReference type="GO" id="GO:0070034">
    <property type="term" value="F:telomerase RNA binding"/>
    <property type="evidence" value="ECO:0007669"/>
    <property type="project" value="TreeGrafter"/>
</dbReference>
<dbReference type="InterPro" id="IPR018834">
    <property type="entry name" value="DNA/RNA-bd_Est1-type"/>
</dbReference>
<dbReference type="Proteomes" id="UP001148614">
    <property type="component" value="Unassembled WGS sequence"/>
</dbReference>
<evidence type="ECO:0000259" key="2">
    <source>
        <dbReference type="Pfam" id="PF10373"/>
    </source>
</evidence>
<evidence type="ECO:0000313" key="3">
    <source>
        <dbReference type="EMBL" id="KAJ3553673.1"/>
    </source>
</evidence>